<dbReference type="InterPro" id="IPR019192">
    <property type="entry name" value="Ribosomal_mL40"/>
</dbReference>
<keyword evidence="4" id="KW-0689">Ribosomal protein</keyword>
<dbReference type="GO" id="GO:0005840">
    <property type="term" value="C:ribosome"/>
    <property type="evidence" value="ECO:0007669"/>
    <property type="project" value="UniProtKB-KW"/>
</dbReference>
<evidence type="ECO:0000256" key="3">
    <source>
        <dbReference type="ARBA" id="ARBA00022946"/>
    </source>
</evidence>
<evidence type="ECO:0000256" key="2">
    <source>
        <dbReference type="ARBA" id="ARBA00009360"/>
    </source>
</evidence>
<evidence type="ECO:0000256" key="8">
    <source>
        <dbReference type="SAM" id="Coils"/>
    </source>
</evidence>
<keyword evidence="10" id="KW-1185">Reference proteome</keyword>
<evidence type="ECO:0000256" key="5">
    <source>
        <dbReference type="ARBA" id="ARBA00023128"/>
    </source>
</evidence>
<organism evidence="9 10">
    <name type="scientific">Linderina pennispora</name>
    <dbReference type="NCBI Taxonomy" id="61395"/>
    <lineage>
        <taxon>Eukaryota</taxon>
        <taxon>Fungi</taxon>
        <taxon>Fungi incertae sedis</taxon>
        <taxon>Zoopagomycota</taxon>
        <taxon>Kickxellomycotina</taxon>
        <taxon>Kickxellomycetes</taxon>
        <taxon>Kickxellales</taxon>
        <taxon>Kickxellaceae</taxon>
        <taxon>Linderina</taxon>
    </lineage>
</organism>
<keyword evidence="8" id="KW-0175">Coiled coil</keyword>
<feature type="coiled-coil region" evidence="8">
    <location>
        <begin position="82"/>
        <end position="109"/>
    </location>
</feature>
<comment type="similarity">
    <text evidence="2">Belongs to the mitochondrion-specific ribosomal protein mL40 family.</text>
</comment>
<gene>
    <name evidence="9" type="ORF">DL89DRAFT_267396</name>
</gene>
<evidence type="ECO:0000313" key="9">
    <source>
        <dbReference type="EMBL" id="ORX70173.1"/>
    </source>
</evidence>
<dbReference type="PANTHER" id="PTHR39150:SF1">
    <property type="entry name" value="LARGE RIBOSOMAL SUBUNIT PROTEIN ML40"/>
    <property type="match status" value="1"/>
</dbReference>
<accession>A0A1Y1W9I4</accession>
<comment type="subcellular location">
    <subcellularLocation>
        <location evidence="1">Mitochondrion</location>
    </subcellularLocation>
</comment>
<dbReference type="GeneID" id="63804132"/>
<proteinExistence type="inferred from homology"/>
<dbReference type="Proteomes" id="UP000193922">
    <property type="component" value="Unassembled WGS sequence"/>
</dbReference>
<keyword evidence="5" id="KW-0496">Mitochondrion</keyword>
<dbReference type="AlphaFoldDB" id="A0A1Y1W9I4"/>
<name>A0A1Y1W9I4_9FUNG</name>
<comment type="caution">
    <text evidence="9">The sequence shown here is derived from an EMBL/GenBank/DDBJ whole genome shotgun (WGS) entry which is preliminary data.</text>
</comment>
<evidence type="ECO:0000256" key="7">
    <source>
        <dbReference type="ARBA" id="ARBA00035192"/>
    </source>
</evidence>
<evidence type="ECO:0000256" key="1">
    <source>
        <dbReference type="ARBA" id="ARBA00004173"/>
    </source>
</evidence>
<evidence type="ECO:0000313" key="10">
    <source>
        <dbReference type="Proteomes" id="UP000193922"/>
    </source>
</evidence>
<dbReference type="InterPro" id="IPR042831">
    <property type="entry name" value="Ribosomal_mL40_fung"/>
</dbReference>
<protein>
    <recommendedName>
        <fullName evidence="7">Large ribosomal subunit protein mL40</fullName>
    </recommendedName>
</protein>
<evidence type="ECO:0000256" key="4">
    <source>
        <dbReference type="ARBA" id="ARBA00022980"/>
    </source>
</evidence>
<dbReference type="GO" id="GO:1990904">
    <property type="term" value="C:ribonucleoprotein complex"/>
    <property type="evidence" value="ECO:0007669"/>
    <property type="project" value="UniProtKB-KW"/>
</dbReference>
<reference evidence="9 10" key="1">
    <citation type="submission" date="2016-07" db="EMBL/GenBank/DDBJ databases">
        <title>Pervasive Adenine N6-methylation of Active Genes in Fungi.</title>
        <authorList>
            <consortium name="DOE Joint Genome Institute"/>
            <person name="Mondo S.J."/>
            <person name="Dannebaum R.O."/>
            <person name="Kuo R.C."/>
            <person name="Labutti K."/>
            <person name="Haridas S."/>
            <person name="Kuo A."/>
            <person name="Salamov A."/>
            <person name="Ahrendt S.R."/>
            <person name="Lipzen A."/>
            <person name="Sullivan W."/>
            <person name="Andreopoulos W.B."/>
            <person name="Clum A."/>
            <person name="Lindquist E."/>
            <person name="Daum C."/>
            <person name="Ramamoorthy G.K."/>
            <person name="Gryganskyi A."/>
            <person name="Culley D."/>
            <person name="Magnuson J.K."/>
            <person name="James T.Y."/>
            <person name="O'Malley M.A."/>
            <person name="Stajich J.E."/>
            <person name="Spatafora J.W."/>
            <person name="Visel A."/>
            <person name="Grigoriev I.V."/>
        </authorList>
    </citation>
    <scope>NUCLEOTIDE SEQUENCE [LARGE SCALE GENOMIC DNA]</scope>
    <source>
        <strain evidence="9 10">ATCC 12442</strain>
    </source>
</reference>
<sequence length="145" mass="17004">MNFSTRALLSTRTRVGVLRKQAVTKAMKQNMDGRPTHNSADPRYDLMKKVLFTDSPRALPEMSSEDMERHATILRADKIHRMEASRNRREERERKFQAMEAAYQRLEAADMRLFEGACVREANTTFPRQMRVPTETPGNRIWEYL</sequence>
<dbReference type="PANTHER" id="PTHR39150">
    <property type="entry name" value="54S RIBOSOMAL PROTEIN L28, MITOCHONDRIAL"/>
    <property type="match status" value="1"/>
</dbReference>
<keyword evidence="3" id="KW-0809">Transit peptide</keyword>
<dbReference type="Gene3D" id="6.10.250.3440">
    <property type="match status" value="1"/>
</dbReference>
<dbReference type="STRING" id="61395.A0A1Y1W9I4"/>
<evidence type="ECO:0000256" key="6">
    <source>
        <dbReference type="ARBA" id="ARBA00023274"/>
    </source>
</evidence>
<dbReference type="Pfam" id="PF09812">
    <property type="entry name" value="MRP-L28"/>
    <property type="match status" value="1"/>
</dbReference>
<dbReference type="OrthoDB" id="2098203at2759"/>
<dbReference type="EMBL" id="MCFD01000006">
    <property type="protein sequence ID" value="ORX70173.1"/>
    <property type="molecule type" value="Genomic_DNA"/>
</dbReference>
<dbReference type="RefSeq" id="XP_040743811.1">
    <property type="nucleotide sequence ID" value="XM_040887484.1"/>
</dbReference>
<dbReference type="GO" id="GO:0005739">
    <property type="term" value="C:mitochondrion"/>
    <property type="evidence" value="ECO:0007669"/>
    <property type="project" value="UniProtKB-SubCell"/>
</dbReference>
<dbReference type="GO" id="GO:0032543">
    <property type="term" value="P:mitochondrial translation"/>
    <property type="evidence" value="ECO:0007669"/>
    <property type="project" value="InterPro"/>
</dbReference>
<keyword evidence="6" id="KW-0687">Ribonucleoprotein</keyword>
<dbReference type="GO" id="GO:0003735">
    <property type="term" value="F:structural constituent of ribosome"/>
    <property type="evidence" value="ECO:0007669"/>
    <property type="project" value="InterPro"/>
</dbReference>